<name>X1I8X9_9ZZZZ</name>
<comment type="caution">
    <text evidence="1">The sequence shown here is derived from an EMBL/GenBank/DDBJ whole genome shotgun (WGS) entry which is preliminary data.</text>
</comment>
<reference evidence="1" key="1">
    <citation type="journal article" date="2014" name="Front. Microbiol.">
        <title>High frequency of phylogenetically diverse reductive dehalogenase-homologous genes in deep subseafloor sedimentary metagenomes.</title>
        <authorList>
            <person name="Kawai M."/>
            <person name="Futagami T."/>
            <person name="Toyoda A."/>
            <person name="Takaki Y."/>
            <person name="Nishi S."/>
            <person name="Hori S."/>
            <person name="Arai W."/>
            <person name="Tsubouchi T."/>
            <person name="Morono Y."/>
            <person name="Uchiyama I."/>
            <person name="Ito T."/>
            <person name="Fujiyama A."/>
            <person name="Inagaki F."/>
            <person name="Takami H."/>
        </authorList>
    </citation>
    <scope>NUCLEOTIDE SEQUENCE</scope>
    <source>
        <strain evidence="1">Expedition CK06-06</strain>
    </source>
</reference>
<evidence type="ECO:0000313" key="1">
    <source>
        <dbReference type="EMBL" id="GAH54008.1"/>
    </source>
</evidence>
<dbReference type="AlphaFoldDB" id="X1I8X9"/>
<organism evidence="1">
    <name type="scientific">marine sediment metagenome</name>
    <dbReference type="NCBI Taxonomy" id="412755"/>
    <lineage>
        <taxon>unclassified sequences</taxon>
        <taxon>metagenomes</taxon>
        <taxon>ecological metagenomes</taxon>
    </lineage>
</organism>
<sequence length="86" mass="10397">PLSVRREHKLRDPDGNLIAKYKKKMITNFRSVYYLEDGKGHRWYEAYGEFMDFRFNVKEISSEKIIAEFDKTEKWKSEIAPELLKH</sequence>
<gene>
    <name evidence="1" type="ORF">S03H2_26745</name>
</gene>
<protein>
    <submittedName>
        <fullName evidence="1">Uncharacterized protein</fullName>
    </submittedName>
</protein>
<feature type="non-terminal residue" evidence="1">
    <location>
        <position position="1"/>
    </location>
</feature>
<dbReference type="EMBL" id="BARU01015650">
    <property type="protein sequence ID" value="GAH54008.1"/>
    <property type="molecule type" value="Genomic_DNA"/>
</dbReference>
<feature type="non-terminal residue" evidence="1">
    <location>
        <position position="86"/>
    </location>
</feature>
<proteinExistence type="predicted"/>
<accession>X1I8X9</accession>